<dbReference type="InterPro" id="IPR012296">
    <property type="entry name" value="Nuclease_put_TT1808"/>
</dbReference>
<dbReference type="CDD" id="cd06260">
    <property type="entry name" value="DUF820-like"/>
    <property type="match status" value="1"/>
</dbReference>
<dbReference type="Gene3D" id="3.90.1570.10">
    <property type="entry name" value="tt1808, chain A"/>
    <property type="match status" value="1"/>
</dbReference>
<sequence>MVQATNTRAMSFEEFIQWIPESGGQYELYSGYVIEMQPTGAHELIGAFLAEELTLHFRQQNLPYTIPKSGLIKPQQPESGYCPDVIVLDKRELAHEPLWESASTVQFGKTVPLLIEVVSTNWRDDYGHKLVEYEAMGVQEYWIVDYRALGAVRYIGQPKQPTITLCQLIEGEYQMQRFVSNQALESSTFPCLNLSVDQILISASY</sequence>
<proteinExistence type="predicted"/>
<evidence type="ECO:0000313" key="3">
    <source>
        <dbReference type="Proteomes" id="UP001482513"/>
    </source>
</evidence>
<dbReference type="PANTHER" id="PTHR34107">
    <property type="entry name" value="SLL0198 PROTEIN-RELATED"/>
    <property type="match status" value="1"/>
</dbReference>
<dbReference type="Pfam" id="PF05685">
    <property type="entry name" value="Uma2"/>
    <property type="match status" value="1"/>
</dbReference>
<dbReference type="PANTHER" id="PTHR34107:SF2">
    <property type="entry name" value="SLL0888 PROTEIN"/>
    <property type="match status" value="1"/>
</dbReference>
<organism evidence="2 3">
    <name type="scientific">Leptolyngbya subtilissima DQ-A4</name>
    <dbReference type="NCBI Taxonomy" id="2933933"/>
    <lineage>
        <taxon>Bacteria</taxon>
        <taxon>Bacillati</taxon>
        <taxon>Cyanobacteriota</taxon>
        <taxon>Cyanophyceae</taxon>
        <taxon>Leptolyngbyales</taxon>
        <taxon>Leptolyngbyaceae</taxon>
        <taxon>Leptolyngbya group</taxon>
        <taxon>Leptolyngbya</taxon>
    </lineage>
</organism>
<gene>
    <name evidence="2" type="ORF">NC992_14635</name>
</gene>
<keyword evidence="2" id="KW-0378">Hydrolase</keyword>
<dbReference type="EMBL" id="JAMPKX010000006">
    <property type="protein sequence ID" value="MEP0948118.1"/>
    <property type="molecule type" value="Genomic_DNA"/>
</dbReference>
<accession>A0ABV0K5Q1</accession>
<keyword evidence="2" id="KW-0540">Nuclease</keyword>
<keyword evidence="3" id="KW-1185">Reference proteome</keyword>
<comment type="caution">
    <text evidence="2">The sequence shown here is derived from an EMBL/GenBank/DDBJ whole genome shotgun (WGS) entry which is preliminary data.</text>
</comment>
<dbReference type="RefSeq" id="WP_190705518.1">
    <property type="nucleotide sequence ID" value="NZ_JAMPKX010000006.1"/>
</dbReference>
<feature type="domain" description="Putative restriction endonuclease" evidence="1">
    <location>
        <begin position="12"/>
        <end position="196"/>
    </location>
</feature>
<evidence type="ECO:0000259" key="1">
    <source>
        <dbReference type="Pfam" id="PF05685"/>
    </source>
</evidence>
<name>A0ABV0K5Q1_9CYAN</name>
<evidence type="ECO:0000313" key="2">
    <source>
        <dbReference type="EMBL" id="MEP0948118.1"/>
    </source>
</evidence>
<dbReference type="SUPFAM" id="SSF52980">
    <property type="entry name" value="Restriction endonuclease-like"/>
    <property type="match status" value="1"/>
</dbReference>
<dbReference type="GO" id="GO:0004519">
    <property type="term" value="F:endonuclease activity"/>
    <property type="evidence" value="ECO:0007669"/>
    <property type="project" value="UniProtKB-KW"/>
</dbReference>
<keyword evidence="2" id="KW-0255">Endonuclease</keyword>
<protein>
    <submittedName>
        <fullName evidence="2">Uma2 family endonuclease</fullName>
    </submittedName>
</protein>
<reference evidence="2 3" key="1">
    <citation type="submission" date="2022-04" db="EMBL/GenBank/DDBJ databases">
        <title>Positive selection, recombination, and allopatry shape intraspecific diversity of widespread and dominant cyanobacteria.</title>
        <authorList>
            <person name="Wei J."/>
            <person name="Shu W."/>
            <person name="Hu C."/>
        </authorList>
    </citation>
    <scope>NUCLEOTIDE SEQUENCE [LARGE SCALE GENOMIC DNA]</scope>
    <source>
        <strain evidence="2 3">DQ-A4</strain>
    </source>
</reference>
<dbReference type="InterPro" id="IPR008538">
    <property type="entry name" value="Uma2"/>
</dbReference>
<dbReference type="InterPro" id="IPR011335">
    <property type="entry name" value="Restrct_endonuc-II-like"/>
</dbReference>
<dbReference type="Proteomes" id="UP001482513">
    <property type="component" value="Unassembled WGS sequence"/>
</dbReference>